<comment type="caution">
    <text evidence="1">The sequence shown here is derived from an EMBL/GenBank/DDBJ whole genome shotgun (WGS) entry which is preliminary data.</text>
</comment>
<gene>
    <name evidence="1" type="ORF">LY90DRAFT_706592</name>
</gene>
<proteinExistence type="predicted"/>
<evidence type="ECO:0000313" key="1">
    <source>
        <dbReference type="EMBL" id="ORY24328.1"/>
    </source>
</evidence>
<protein>
    <submittedName>
        <fullName evidence="1">Uncharacterized protein</fullName>
    </submittedName>
</protein>
<organism evidence="1 2">
    <name type="scientific">Neocallimastix californiae</name>
    <dbReference type="NCBI Taxonomy" id="1754190"/>
    <lineage>
        <taxon>Eukaryota</taxon>
        <taxon>Fungi</taxon>
        <taxon>Fungi incertae sedis</taxon>
        <taxon>Chytridiomycota</taxon>
        <taxon>Chytridiomycota incertae sedis</taxon>
        <taxon>Neocallimastigomycetes</taxon>
        <taxon>Neocallimastigales</taxon>
        <taxon>Neocallimastigaceae</taxon>
        <taxon>Neocallimastix</taxon>
    </lineage>
</organism>
<dbReference type="Proteomes" id="UP000193920">
    <property type="component" value="Unassembled WGS sequence"/>
</dbReference>
<reference evidence="1 2" key="1">
    <citation type="submission" date="2016-08" db="EMBL/GenBank/DDBJ databases">
        <title>A Parts List for Fungal Cellulosomes Revealed by Comparative Genomics.</title>
        <authorList>
            <consortium name="DOE Joint Genome Institute"/>
            <person name="Haitjema C.H."/>
            <person name="Gilmore S.P."/>
            <person name="Henske J.K."/>
            <person name="Solomon K.V."/>
            <person name="De Groot R."/>
            <person name="Kuo A."/>
            <person name="Mondo S.J."/>
            <person name="Salamov A.A."/>
            <person name="Labutti K."/>
            <person name="Zhao Z."/>
            <person name="Chiniquy J."/>
            <person name="Barry K."/>
            <person name="Brewer H.M."/>
            <person name="Purvine S.O."/>
            <person name="Wright A.T."/>
            <person name="Boxma B."/>
            <person name="Van Alen T."/>
            <person name="Hackstein J.H."/>
            <person name="Baker S.E."/>
            <person name="Grigoriev I.V."/>
            <person name="O'Malley M.A."/>
        </authorList>
    </citation>
    <scope>NUCLEOTIDE SEQUENCE [LARGE SCALE GENOMIC DNA]</scope>
    <source>
        <strain evidence="1 2">G1</strain>
    </source>
</reference>
<dbReference type="EMBL" id="MCOG01000223">
    <property type="protein sequence ID" value="ORY24328.1"/>
    <property type="molecule type" value="Genomic_DNA"/>
</dbReference>
<name>A0A1Y2AP06_9FUNG</name>
<keyword evidence="2" id="KW-1185">Reference proteome</keyword>
<accession>A0A1Y2AP06</accession>
<evidence type="ECO:0000313" key="2">
    <source>
        <dbReference type="Proteomes" id="UP000193920"/>
    </source>
</evidence>
<dbReference type="AlphaFoldDB" id="A0A1Y2AP06"/>
<sequence>MTLIEHLNYCDDLSLMNEYINNIKNHKKSEVAQNNCQQVSSVNHIQKVHLNIKKYYHEHDLKKRISQTFEDVYHL</sequence>